<dbReference type="EMBL" id="CAJNJQ010000900">
    <property type="protein sequence ID" value="CAE7107423.1"/>
    <property type="molecule type" value="Genomic_DNA"/>
</dbReference>
<comment type="caution">
    <text evidence="1">The sequence shown here is derived from an EMBL/GenBank/DDBJ whole genome shotgun (WGS) entry which is preliminary data.</text>
</comment>
<dbReference type="AlphaFoldDB" id="A0A8H3HVH5"/>
<evidence type="ECO:0000313" key="1">
    <source>
        <dbReference type="EMBL" id="CAE7107423.1"/>
    </source>
</evidence>
<protein>
    <submittedName>
        <fullName evidence="1">Uncharacterized protein</fullName>
    </submittedName>
</protein>
<sequence length="316" mass="36214">MEENSTVDKHPRRLVVNFWGYVCTFLMRISAFAIGDDSAKADSWIKTNDGDRPQLVHTLNQNRIKQPSRVVRFARRLGLTKGDKPVFEAVDKAHRFITRNYAPGDQLILCVSTNDKWETDRSAKVLDVLARHLHDGTIPAKLANAQPGNGGDITGRQIPIYGVVVYPSLLDEIHSITTWSDWLKSRFPPGIQHIVCYSYDDGFHSCSTTYDLDSGMTSRELRFSNNDRRYELQIDATKHILYYEQDMLPEWDEHQPVWTRAINPSSHRAQVVLPLESIQPAGMHHHEVKWYHDLPGLWGNGTLDVLVWKSCQKEPN</sequence>
<evidence type="ECO:0000313" key="2">
    <source>
        <dbReference type="Proteomes" id="UP000663827"/>
    </source>
</evidence>
<proteinExistence type="predicted"/>
<name>A0A8H3HVH5_9AGAM</name>
<gene>
    <name evidence="1" type="ORF">RDB_LOCUS45435</name>
</gene>
<dbReference type="Proteomes" id="UP000663827">
    <property type="component" value="Unassembled WGS sequence"/>
</dbReference>
<reference evidence="1" key="1">
    <citation type="submission" date="2021-01" db="EMBL/GenBank/DDBJ databases">
        <authorList>
            <person name="Kaushik A."/>
        </authorList>
    </citation>
    <scope>NUCLEOTIDE SEQUENCE</scope>
    <source>
        <strain evidence="1">AG5</strain>
    </source>
</reference>
<organism evidence="1 2">
    <name type="scientific">Rhizoctonia solani</name>
    <dbReference type="NCBI Taxonomy" id="456999"/>
    <lineage>
        <taxon>Eukaryota</taxon>
        <taxon>Fungi</taxon>
        <taxon>Dikarya</taxon>
        <taxon>Basidiomycota</taxon>
        <taxon>Agaricomycotina</taxon>
        <taxon>Agaricomycetes</taxon>
        <taxon>Cantharellales</taxon>
        <taxon>Ceratobasidiaceae</taxon>
        <taxon>Rhizoctonia</taxon>
    </lineage>
</organism>
<accession>A0A8H3HVH5</accession>